<dbReference type="EMBL" id="QGTW01000004">
    <property type="protein sequence ID" value="PWW29376.1"/>
    <property type="molecule type" value="Genomic_DNA"/>
</dbReference>
<comment type="caution">
    <text evidence="8">The sequence shown here is derived from an EMBL/GenBank/DDBJ whole genome shotgun (WGS) entry which is preliminary data.</text>
</comment>
<accession>A0A2V3A3L4</accession>
<dbReference type="FunFam" id="3.40.605.10:FF:000007">
    <property type="entry name" value="NAD/NADP-dependent betaine aldehyde dehydrogenase"/>
    <property type="match status" value="1"/>
</dbReference>
<evidence type="ECO:0000259" key="7">
    <source>
        <dbReference type="Pfam" id="PF00171"/>
    </source>
</evidence>
<evidence type="ECO:0000256" key="4">
    <source>
        <dbReference type="ARBA" id="ARBA00054572"/>
    </source>
</evidence>
<dbReference type="EC" id="1.2.1.97" evidence="5"/>
<evidence type="ECO:0000313" key="8">
    <source>
        <dbReference type="EMBL" id="PWW29376.1"/>
    </source>
</evidence>
<protein>
    <recommendedName>
        <fullName evidence="6">3-sulfolactaldehyde dehydrogenase</fullName>
        <ecNumber evidence="5">1.2.1.97</ecNumber>
    </recommendedName>
</protein>
<dbReference type="InterPro" id="IPR015590">
    <property type="entry name" value="Aldehyde_DH_dom"/>
</dbReference>
<dbReference type="InterPro" id="IPR051020">
    <property type="entry name" value="ALDH-related_metabolic_enz"/>
</dbReference>
<dbReference type="Gene3D" id="3.40.309.10">
    <property type="entry name" value="Aldehyde Dehydrogenase, Chain A, domain 2"/>
    <property type="match status" value="1"/>
</dbReference>
<reference evidence="8 9" key="1">
    <citation type="submission" date="2018-05" db="EMBL/GenBank/DDBJ databases">
        <title>Freshwater and sediment microbial communities from various areas in North America, analyzing microbe dynamics in response to fracking.</title>
        <authorList>
            <person name="Lamendella R."/>
        </authorList>
    </citation>
    <scope>NUCLEOTIDE SEQUENCE [LARGE SCALE GENOMIC DNA]</scope>
    <source>
        <strain evidence="8 9">15_TX</strain>
    </source>
</reference>
<dbReference type="InterPro" id="IPR016163">
    <property type="entry name" value="Ald_DH_C"/>
</dbReference>
<dbReference type="Gene3D" id="3.40.605.10">
    <property type="entry name" value="Aldehyde Dehydrogenase, Chain A, domain 1"/>
    <property type="match status" value="1"/>
</dbReference>
<feature type="domain" description="Aldehyde dehydrogenase" evidence="7">
    <location>
        <begin position="24"/>
        <end position="475"/>
    </location>
</feature>
<gene>
    <name evidence="8" type="ORF">DFO73_1044</name>
</gene>
<dbReference type="CDD" id="cd07149">
    <property type="entry name" value="ALDH_y4uC"/>
    <property type="match status" value="1"/>
</dbReference>
<dbReference type="PANTHER" id="PTHR42991:SF1">
    <property type="entry name" value="ALDEHYDE DEHYDROGENASE"/>
    <property type="match status" value="1"/>
</dbReference>
<dbReference type="OrthoDB" id="9762913at2"/>
<organism evidence="8 9">
    <name type="scientific">Cytobacillus oceanisediminis</name>
    <dbReference type="NCBI Taxonomy" id="665099"/>
    <lineage>
        <taxon>Bacteria</taxon>
        <taxon>Bacillati</taxon>
        <taxon>Bacillota</taxon>
        <taxon>Bacilli</taxon>
        <taxon>Bacillales</taxon>
        <taxon>Bacillaceae</taxon>
        <taxon>Cytobacillus</taxon>
    </lineage>
</organism>
<evidence type="ECO:0000313" key="9">
    <source>
        <dbReference type="Proteomes" id="UP000247150"/>
    </source>
</evidence>
<name>A0A2V3A3L4_9BACI</name>
<dbReference type="Proteomes" id="UP000247150">
    <property type="component" value="Unassembled WGS sequence"/>
</dbReference>
<proteinExistence type="inferred from homology"/>
<dbReference type="SUPFAM" id="SSF53720">
    <property type="entry name" value="ALDH-like"/>
    <property type="match status" value="1"/>
</dbReference>
<sequence>MPTEQTTAERKGLIIGDQEIFTDSEFAVLDKYTGDVIANVAKAGKEHINQAVSIAQKTFDQDQLTPYHRYEILKRAAEILKERKEDVALTLSREVGKTITDARGEVDRAIQTLTLSSEEAKRIDGEVIPISASPGAENRMGYAVRAPLGVIGAITPFNFPFNLACHKIGPAIASGNTVVWKPASDTATSAYHLINILKEAGLPSGYVNLVCGSGSQVGGWLLEDERIAKYTFTGSAEVGRYIKENSGLRPVSLELGNNSPNIVHHDADLDLAAKMCVLKGFNTAGQACISVQRILVHSQVYDQFLDKLKAETEQLKVGNPLDAETNIGPLISKKEADRVMAWINEAVSQGAKVIAGGKQDGAIVTPTILSDVNHEMKVVCQEVFGPVLTVMPFEDIDDAIEQANNSNYGLQSGIFTTNLNTAMKAVKKFRTGGVIINDASTFRADAMPYGGIKDSGIGKEGPRYAIEEMTFLKTVIINL</sequence>
<comment type="catalytic activity">
    <reaction evidence="3">
        <text>(2S)-3-sulfolactaldehyde + NAD(+) + H2O = (2S)-3-sulfolactate + NADH + 2 H(+)</text>
        <dbReference type="Rhea" id="RHEA:47932"/>
        <dbReference type="ChEBI" id="CHEBI:15377"/>
        <dbReference type="ChEBI" id="CHEBI:15378"/>
        <dbReference type="ChEBI" id="CHEBI:57540"/>
        <dbReference type="ChEBI" id="CHEBI:57945"/>
        <dbReference type="ChEBI" id="CHEBI:61289"/>
        <dbReference type="ChEBI" id="CHEBI:90109"/>
        <dbReference type="EC" id="1.2.1.97"/>
    </reaction>
    <physiologicalReaction direction="left-to-right" evidence="3">
        <dbReference type="Rhea" id="RHEA:47933"/>
    </physiologicalReaction>
</comment>
<evidence type="ECO:0000256" key="5">
    <source>
        <dbReference type="ARBA" id="ARBA00066984"/>
    </source>
</evidence>
<evidence type="ECO:0000256" key="3">
    <source>
        <dbReference type="ARBA" id="ARBA00050326"/>
    </source>
</evidence>
<dbReference type="GO" id="GO:0008911">
    <property type="term" value="F:lactaldehyde dehydrogenase (NAD+) activity"/>
    <property type="evidence" value="ECO:0007669"/>
    <property type="project" value="TreeGrafter"/>
</dbReference>
<evidence type="ECO:0000256" key="2">
    <source>
        <dbReference type="ARBA" id="ARBA00023002"/>
    </source>
</evidence>
<dbReference type="AlphaFoldDB" id="A0A2V3A3L4"/>
<evidence type="ECO:0000256" key="6">
    <source>
        <dbReference type="ARBA" id="ARBA00067277"/>
    </source>
</evidence>
<dbReference type="Pfam" id="PF00171">
    <property type="entry name" value="Aldedh"/>
    <property type="match status" value="1"/>
</dbReference>
<dbReference type="FunFam" id="3.40.309.10:FF:000009">
    <property type="entry name" value="Aldehyde dehydrogenase A"/>
    <property type="match status" value="1"/>
</dbReference>
<keyword evidence="2" id="KW-0560">Oxidoreductase</keyword>
<dbReference type="RefSeq" id="WP_110064452.1">
    <property type="nucleotide sequence ID" value="NZ_QGTW01000004.1"/>
</dbReference>
<dbReference type="InterPro" id="IPR016161">
    <property type="entry name" value="Ald_DH/histidinol_DH"/>
</dbReference>
<dbReference type="PANTHER" id="PTHR42991">
    <property type="entry name" value="ALDEHYDE DEHYDROGENASE"/>
    <property type="match status" value="1"/>
</dbReference>
<comment type="similarity">
    <text evidence="1">Belongs to the aldehyde dehydrogenase family.</text>
</comment>
<comment type="function">
    <text evidence="4">Part of the sulfo-TAL (or sulfo-SFT) pathway, a D-sulfoquinovose degradation pathway that produces sulfolactate (SL). Catalyzes the oxidation of 3-sulfolactaldehyde (SLA) to sulfolactate (SL).</text>
</comment>
<evidence type="ECO:0000256" key="1">
    <source>
        <dbReference type="ARBA" id="ARBA00009986"/>
    </source>
</evidence>
<dbReference type="InterPro" id="IPR016162">
    <property type="entry name" value="Ald_DH_N"/>
</dbReference>